<evidence type="ECO:0000256" key="1">
    <source>
        <dbReference type="SAM" id="MobiDB-lite"/>
    </source>
</evidence>
<name>A0A660CM51_9PSEU</name>
<keyword evidence="3" id="KW-1185">Reference proteome</keyword>
<protein>
    <submittedName>
        <fullName evidence="2">Uncharacterized protein</fullName>
    </submittedName>
</protein>
<dbReference type="AlphaFoldDB" id="A0A660CM51"/>
<reference evidence="2 3" key="1">
    <citation type="submission" date="2019-07" db="EMBL/GenBank/DDBJ databases">
        <title>R&amp;d 2014.</title>
        <authorList>
            <person name="Klenk H.-P."/>
        </authorList>
    </citation>
    <scope>NUCLEOTIDE SEQUENCE [LARGE SCALE GENOMIC DNA]</scope>
    <source>
        <strain evidence="2 3">DSM 43194</strain>
    </source>
</reference>
<dbReference type="EMBL" id="VLJV01000001">
    <property type="protein sequence ID" value="TWH22311.1"/>
    <property type="molecule type" value="Genomic_DNA"/>
</dbReference>
<accession>A0A660CM51</accession>
<proteinExistence type="predicted"/>
<comment type="caution">
    <text evidence="2">The sequence shown here is derived from an EMBL/GenBank/DDBJ whole genome shotgun (WGS) entry which is preliminary data.</text>
</comment>
<feature type="region of interest" description="Disordered" evidence="1">
    <location>
        <begin position="53"/>
        <end position="101"/>
    </location>
</feature>
<evidence type="ECO:0000313" key="2">
    <source>
        <dbReference type="EMBL" id="TWH22311.1"/>
    </source>
</evidence>
<dbReference type="Proteomes" id="UP000317303">
    <property type="component" value="Unassembled WGS sequence"/>
</dbReference>
<organism evidence="2 3">
    <name type="scientific">Prauserella rugosa</name>
    <dbReference type="NCBI Taxonomy" id="43354"/>
    <lineage>
        <taxon>Bacteria</taxon>
        <taxon>Bacillati</taxon>
        <taxon>Actinomycetota</taxon>
        <taxon>Actinomycetes</taxon>
        <taxon>Pseudonocardiales</taxon>
        <taxon>Pseudonocardiaceae</taxon>
        <taxon>Prauserella</taxon>
    </lineage>
</organism>
<evidence type="ECO:0000313" key="3">
    <source>
        <dbReference type="Proteomes" id="UP000317303"/>
    </source>
</evidence>
<gene>
    <name evidence="2" type="ORF">JD82_04188</name>
</gene>
<dbReference type="RefSeq" id="WP_211252592.1">
    <property type="nucleotide sequence ID" value="NZ_JOIJ01000010.1"/>
</dbReference>
<feature type="region of interest" description="Disordered" evidence="1">
    <location>
        <begin position="300"/>
        <end position="341"/>
    </location>
</feature>
<feature type="compositionally biased region" description="Pro residues" evidence="1">
    <location>
        <begin position="316"/>
        <end position="327"/>
    </location>
</feature>
<sequence length="341" mass="33790">MSTQMAIGAGDTADDTVGDTAVADAVAGGEGVNDTVARLAALPGVGTASGIALRGSASGGERGRASRSPDGAGGPGRACEAGVSGPRGLVGVADGPDSPSGTGDLAGVTNTAGADSRVLPVALPLAQLLPWGGVRRGSTVSVSGSTSVLLALLAEATSHGSWAAAVGMPRLGVLAAHELGVAIRRLALIPRPGADFAAVTAALLDGVDLVAVPAGTAYGTNGARHADTARRLSARARNRGSVLLTFGSWPGAEVELRCRTVGWSGTDDGYGRLTRRAVAIEATGRRGAARPRRAVLALPGPSGAIEQLDLAGRPQPVQPRPDHPQPAQPSERAPLAGVRAG</sequence>